<comment type="caution">
    <text evidence="2">The sequence shown here is derived from an EMBL/GenBank/DDBJ whole genome shotgun (WGS) entry which is preliminary data.</text>
</comment>
<feature type="compositionally biased region" description="Basic and acidic residues" evidence="1">
    <location>
        <begin position="20"/>
        <end position="29"/>
    </location>
</feature>
<dbReference type="OrthoDB" id="64477at2759"/>
<dbReference type="EMBL" id="JELW01000007">
    <property type="protein sequence ID" value="EXV01713.1"/>
    <property type="molecule type" value="Genomic_DNA"/>
</dbReference>
<dbReference type="AlphaFoldDB" id="A0A0A1UWJ4"/>
<sequence length="164" mass="17924">MGTSHPRPDTDARNIPASRPQDERPDPAEKPMYVCIYIREPSETMQAQHLYERIESRTLPLALRTIEPRDAPRHYGHFDRLPGPGMVTMVLTAGCSQASTLTGSLSCWGRDAGKVRGGDAGVVVDEAYRGNRWVCGRGHGLGLYAVIATATNTSMLALAEDQEC</sequence>
<feature type="compositionally biased region" description="Basic and acidic residues" evidence="1">
    <location>
        <begin position="1"/>
        <end position="12"/>
    </location>
</feature>
<name>A0A0A1UWJ4_9HYPO</name>
<proteinExistence type="predicted"/>
<evidence type="ECO:0000313" key="2">
    <source>
        <dbReference type="EMBL" id="EXV01713.1"/>
    </source>
</evidence>
<evidence type="ECO:0000256" key="1">
    <source>
        <dbReference type="SAM" id="MobiDB-lite"/>
    </source>
</evidence>
<dbReference type="Proteomes" id="UP000030151">
    <property type="component" value="Unassembled WGS sequence"/>
</dbReference>
<gene>
    <name evidence="2" type="ORF">X797_005231</name>
</gene>
<reference evidence="2 3" key="1">
    <citation type="submission" date="2014-02" db="EMBL/GenBank/DDBJ databases">
        <title>The genome sequence of the entomopathogenic fungus Metarhizium robertsii ARSEF 2575.</title>
        <authorList>
            <person name="Giuliano Garisto Donzelli B."/>
            <person name="Roe B.A."/>
            <person name="Macmil S.L."/>
            <person name="Krasnoff S.B."/>
            <person name="Gibson D.M."/>
        </authorList>
    </citation>
    <scope>NUCLEOTIDE SEQUENCE [LARGE SCALE GENOMIC DNA]</scope>
    <source>
        <strain evidence="2 3">ARSEF 2575</strain>
    </source>
</reference>
<protein>
    <submittedName>
        <fullName evidence="2">Uncharacterized protein</fullName>
    </submittedName>
</protein>
<feature type="region of interest" description="Disordered" evidence="1">
    <location>
        <begin position="1"/>
        <end position="30"/>
    </location>
</feature>
<organism evidence="2 3">
    <name type="scientific">Metarhizium robertsii</name>
    <dbReference type="NCBI Taxonomy" id="568076"/>
    <lineage>
        <taxon>Eukaryota</taxon>
        <taxon>Fungi</taxon>
        <taxon>Dikarya</taxon>
        <taxon>Ascomycota</taxon>
        <taxon>Pezizomycotina</taxon>
        <taxon>Sordariomycetes</taxon>
        <taxon>Hypocreomycetidae</taxon>
        <taxon>Hypocreales</taxon>
        <taxon>Clavicipitaceae</taxon>
        <taxon>Metarhizium</taxon>
    </lineage>
</organism>
<accession>A0A0A1UWJ4</accession>
<evidence type="ECO:0000313" key="3">
    <source>
        <dbReference type="Proteomes" id="UP000030151"/>
    </source>
</evidence>
<dbReference type="HOGENOM" id="CLU_1619445_0_0_1"/>